<comment type="caution">
    <text evidence="1">The sequence shown here is derived from an EMBL/GenBank/DDBJ whole genome shotgun (WGS) entry which is preliminary data.</text>
</comment>
<dbReference type="InterPro" id="IPR038883">
    <property type="entry name" value="AN11006-like"/>
</dbReference>
<evidence type="ECO:0000313" key="1">
    <source>
        <dbReference type="EMBL" id="KAK8052203.1"/>
    </source>
</evidence>
<dbReference type="PANTHER" id="PTHR42085">
    <property type="entry name" value="F-BOX DOMAIN-CONTAINING PROTEIN"/>
    <property type="match status" value="1"/>
</dbReference>
<evidence type="ECO:0000313" key="2">
    <source>
        <dbReference type="Proteomes" id="UP001444661"/>
    </source>
</evidence>
<dbReference type="PANTHER" id="PTHR42085:SF2">
    <property type="entry name" value="F-BOX DOMAIN-CONTAINING PROTEIN"/>
    <property type="match status" value="1"/>
</dbReference>
<organism evidence="1 2">
    <name type="scientific">Apiospora rasikravindrae</name>
    <dbReference type="NCBI Taxonomy" id="990691"/>
    <lineage>
        <taxon>Eukaryota</taxon>
        <taxon>Fungi</taxon>
        <taxon>Dikarya</taxon>
        <taxon>Ascomycota</taxon>
        <taxon>Pezizomycotina</taxon>
        <taxon>Sordariomycetes</taxon>
        <taxon>Xylariomycetidae</taxon>
        <taxon>Amphisphaeriales</taxon>
        <taxon>Apiosporaceae</taxon>
        <taxon>Apiospora</taxon>
    </lineage>
</organism>
<gene>
    <name evidence="1" type="ORF">PG993_003588</name>
</gene>
<protein>
    <submittedName>
        <fullName evidence="1">Uncharacterized protein</fullName>
    </submittedName>
</protein>
<proteinExistence type="predicted"/>
<keyword evidence="2" id="KW-1185">Reference proteome</keyword>
<name>A0ABR1U2N4_9PEZI</name>
<accession>A0ABR1U2N4</accession>
<sequence length="160" mass="18148">MDFFFPGEIRNQIYEHLLVHRGHSIRIYKYWPRPPRNRSLSCSSSWTKTTDPVALEPAILRASKQTHSEARTILYARNHFDFSAEFNRLAPSDYRQITLGSGANGKVIPRGRTLAAFTLAIGPRNRSLVRHISILFPYLPPRLLLQAAPPPSNVPAGSWT</sequence>
<dbReference type="EMBL" id="JAQQWK010000002">
    <property type="protein sequence ID" value="KAK8052203.1"/>
    <property type="molecule type" value="Genomic_DNA"/>
</dbReference>
<reference evidence="1 2" key="1">
    <citation type="submission" date="2023-01" db="EMBL/GenBank/DDBJ databases">
        <title>Analysis of 21 Apiospora genomes using comparative genomics revels a genus with tremendous synthesis potential of carbohydrate active enzymes and secondary metabolites.</title>
        <authorList>
            <person name="Sorensen T."/>
        </authorList>
    </citation>
    <scope>NUCLEOTIDE SEQUENCE [LARGE SCALE GENOMIC DNA]</scope>
    <source>
        <strain evidence="1 2">CBS 33761</strain>
    </source>
</reference>
<dbReference type="Proteomes" id="UP001444661">
    <property type="component" value="Unassembled WGS sequence"/>
</dbReference>